<dbReference type="CDD" id="cd00383">
    <property type="entry name" value="trans_reg_C"/>
    <property type="match status" value="1"/>
</dbReference>
<evidence type="ECO:0000256" key="6">
    <source>
        <dbReference type="PROSITE-ProRule" id="PRU00169"/>
    </source>
</evidence>
<dbReference type="SUPFAM" id="SSF46894">
    <property type="entry name" value="C-terminal effector domain of the bipartite response regulators"/>
    <property type="match status" value="1"/>
</dbReference>
<dbReference type="Gene3D" id="6.10.250.690">
    <property type="match status" value="1"/>
</dbReference>
<keyword evidence="4 7" id="KW-0238">DNA-binding</keyword>
<keyword evidence="5" id="KW-0804">Transcription</keyword>
<dbReference type="PANTHER" id="PTHR48111">
    <property type="entry name" value="REGULATOR OF RPOS"/>
    <property type="match status" value="1"/>
</dbReference>
<evidence type="ECO:0000259" key="8">
    <source>
        <dbReference type="PROSITE" id="PS50110"/>
    </source>
</evidence>
<dbReference type="SMART" id="SM00448">
    <property type="entry name" value="REC"/>
    <property type="match status" value="1"/>
</dbReference>
<dbReference type="AlphaFoldDB" id="A0A258HN85"/>
<dbReference type="Pfam" id="PF00072">
    <property type="entry name" value="Response_reg"/>
    <property type="match status" value="1"/>
</dbReference>
<dbReference type="PANTHER" id="PTHR48111:SF76">
    <property type="entry name" value="TWO-COMPONENT RESPONSE REGULATOR"/>
    <property type="match status" value="1"/>
</dbReference>
<feature type="DNA-binding region" description="OmpR/PhoB-type" evidence="7">
    <location>
        <begin position="125"/>
        <end position="223"/>
    </location>
</feature>
<dbReference type="InterPro" id="IPR011006">
    <property type="entry name" value="CheY-like_superfamily"/>
</dbReference>
<evidence type="ECO:0000256" key="3">
    <source>
        <dbReference type="ARBA" id="ARBA00023015"/>
    </source>
</evidence>
<dbReference type="SMART" id="SM00862">
    <property type="entry name" value="Trans_reg_C"/>
    <property type="match status" value="1"/>
</dbReference>
<organism evidence="10 11">
    <name type="scientific">Brevundimonas subvibrioides</name>
    <dbReference type="NCBI Taxonomy" id="74313"/>
    <lineage>
        <taxon>Bacteria</taxon>
        <taxon>Pseudomonadati</taxon>
        <taxon>Pseudomonadota</taxon>
        <taxon>Alphaproteobacteria</taxon>
        <taxon>Caulobacterales</taxon>
        <taxon>Caulobacteraceae</taxon>
        <taxon>Brevundimonas</taxon>
    </lineage>
</organism>
<evidence type="ECO:0000256" key="7">
    <source>
        <dbReference type="PROSITE-ProRule" id="PRU01091"/>
    </source>
</evidence>
<dbReference type="Gene3D" id="1.10.10.10">
    <property type="entry name" value="Winged helix-like DNA-binding domain superfamily/Winged helix DNA-binding domain"/>
    <property type="match status" value="1"/>
</dbReference>
<dbReference type="InterPro" id="IPR036388">
    <property type="entry name" value="WH-like_DNA-bd_sf"/>
</dbReference>
<dbReference type="PROSITE" id="PS51755">
    <property type="entry name" value="OMPR_PHOB"/>
    <property type="match status" value="1"/>
</dbReference>
<dbReference type="InterPro" id="IPR039420">
    <property type="entry name" value="WalR-like"/>
</dbReference>
<dbReference type="InterPro" id="IPR016032">
    <property type="entry name" value="Sig_transdc_resp-reg_C-effctor"/>
</dbReference>
<comment type="caution">
    <text evidence="10">The sequence shown here is derived from an EMBL/GenBank/DDBJ whole genome shotgun (WGS) entry which is preliminary data.</text>
</comment>
<dbReference type="FunFam" id="1.10.10.10:FF:000005">
    <property type="entry name" value="Two-component system response regulator"/>
    <property type="match status" value="1"/>
</dbReference>
<dbReference type="GO" id="GO:0032993">
    <property type="term" value="C:protein-DNA complex"/>
    <property type="evidence" value="ECO:0007669"/>
    <property type="project" value="TreeGrafter"/>
</dbReference>
<dbReference type="GO" id="GO:0000976">
    <property type="term" value="F:transcription cis-regulatory region binding"/>
    <property type="evidence" value="ECO:0007669"/>
    <property type="project" value="TreeGrafter"/>
</dbReference>
<evidence type="ECO:0000313" key="11">
    <source>
        <dbReference type="Proteomes" id="UP000216147"/>
    </source>
</evidence>
<evidence type="ECO:0000256" key="1">
    <source>
        <dbReference type="ARBA" id="ARBA00022553"/>
    </source>
</evidence>
<keyword evidence="3" id="KW-0805">Transcription regulation</keyword>
<dbReference type="CDD" id="cd19935">
    <property type="entry name" value="REC_OmpR_CusR-like"/>
    <property type="match status" value="1"/>
</dbReference>
<dbReference type="PROSITE" id="PS50110">
    <property type="entry name" value="RESPONSE_REGULATORY"/>
    <property type="match status" value="1"/>
</dbReference>
<dbReference type="GO" id="GO:0000156">
    <property type="term" value="F:phosphorelay response regulator activity"/>
    <property type="evidence" value="ECO:0007669"/>
    <property type="project" value="TreeGrafter"/>
</dbReference>
<dbReference type="Gene3D" id="3.40.50.2300">
    <property type="match status" value="1"/>
</dbReference>
<sequence>MKILLIEDDAEAAQFAARGLREAGHLVDIADHAEDGEHMALEGHYDVFIVDRMLPGGDGLSIVKKARAASVTTPALFLTAVGGVGDRVEGLEAGADDYLVKPYVFSELLARVNALGRRPRTLDMRDRLTAGDIEIDLGSRTARRAGVELDLTPQEFRLLEFLVRHSGLVVTRDMLLQKVWGFDFEPRANLIDAHMSRLRAKVDRPFSRDRIQTARGTGYRLDDHD</sequence>
<dbReference type="Pfam" id="PF00486">
    <property type="entry name" value="Trans_reg_C"/>
    <property type="match status" value="1"/>
</dbReference>
<dbReference type="SUPFAM" id="SSF52172">
    <property type="entry name" value="CheY-like"/>
    <property type="match status" value="1"/>
</dbReference>
<feature type="domain" description="Response regulatory" evidence="8">
    <location>
        <begin position="2"/>
        <end position="116"/>
    </location>
</feature>
<accession>A0A258HN85</accession>
<keyword evidence="1 6" id="KW-0597">Phosphoprotein</keyword>
<protein>
    <submittedName>
        <fullName evidence="10">DNA-binding response regulator</fullName>
    </submittedName>
</protein>
<keyword evidence="2" id="KW-0902">Two-component regulatory system</keyword>
<evidence type="ECO:0000256" key="2">
    <source>
        <dbReference type="ARBA" id="ARBA00023012"/>
    </source>
</evidence>
<evidence type="ECO:0000313" key="10">
    <source>
        <dbReference type="EMBL" id="OYX58074.1"/>
    </source>
</evidence>
<gene>
    <name evidence="10" type="ORF">B7Y86_03430</name>
</gene>
<dbReference type="InterPro" id="IPR001867">
    <property type="entry name" value="OmpR/PhoB-type_DNA-bd"/>
</dbReference>
<dbReference type="Proteomes" id="UP000216147">
    <property type="component" value="Unassembled WGS sequence"/>
</dbReference>
<reference evidence="10 11" key="1">
    <citation type="submission" date="2017-03" db="EMBL/GenBank/DDBJ databases">
        <title>Lifting the veil on microbial sulfur biogeochemistry in mining wastewaters.</title>
        <authorList>
            <person name="Kantor R.S."/>
            <person name="Colenbrander Nelson T."/>
            <person name="Marshall S."/>
            <person name="Bennett D."/>
            <person name="Apte S."/>
            <person name="Camacho D."/>
            <person name="Thomas B.C."/>
            <person name="Warren L.A."/>
            <person name="Banfield J.F."/>
        </authorList>
    </citation>
    <scope>NUCLEOTIDE SEQUENCE [LARGE SCALE GENOMIC DNA]</scope>
    <source>
        <strain evidence="10">32-68-21</strain>
    </source>
</reference>
<name>A0A258HN85_9CAUL</name>
<dbReference type="InterPro" id="IPR001789">
    <property type="entry name" value="Sig_transdc_resp-reg_receiver"/>
</dbReference>
<evidence type="ECO:0000259" key="9">
    <source>
        <dbReference type="PROSITE" id="PS51755"/>
    </source>
</evidence>
<dbReference type="GO" id="GO:0006355">
    <property type="term" value="P:regulation of DNA-templated transcription"/>
    <property type="evidence" value="ECO:0007669"/>
    <property type="project" value="InterPro"/>
</dbReference>
<dbReference type="GO" id="GO:0005829">
    <property type="term" value="C:cytosol"/>
    <property type="evidence" value="ECO:0007669"/>
    <property type="project" value="TreeGrafter"/>
</dbReference>
<feature type="modified residue" description="4-aspartylphosphate" evidence="6">
    <location>
        <position position="51"/>
    </location>
</feature>
<feature type="domain" description="OmpR/PhoB-type" evidence="9">
    <location>
        <begin position="125"/>
        <end position="223"/>
    </location>
</feature>
<proteinExistence type="predicted"/>
<evidence type="ECO:0000256" key="4">
    <source>
        <dbReference type="ARBA" id="ARBA00023125"/>
    </source>
</evidence>
<dbReference type="EMBL" id="NCEQ01000003">
    <property type="protein sequence ID" value="OYX58074.1"/>
    <property type="molecule type" value="Genomic_DNA"/>
</dbReference>
<evidence type="ECO:0000256" key="5">
    <source>
        <dbReference type="ARBA" id="ARBA00023163"/>
    </source>
</evidence>